<dbReference type="EMBL" id="NBSK02000002">
    <property type="protein sequence ID" value="KAJ0219822.1"/>
    <property type="molecule type" value="Genomic_DNA"/>
</dbReference>
<organism evidence="1 2">
    <name type="scientific">Lactuca sativa</name>
    <name type="common">Garden lettuce</name>
    <dbReference type="NCBI Taxonomy" id="4236"/>
    <lineage>
        <taxon>Eukaryota</taxon>
        <taxon>Viridiplantae</taxon>
        <taxon>Streptophyta</taxon>
        <taxon>Embryophyta</taxon>
        <taxon>Tracheophyta</taxon>
        <taxon>Spermatophyta</taxon>
        <taxon>Magnoliopsida</taxon>
        <taxon>eudicotyledons</taxon>
        <taxon>Gunneridae</taxon>
        <taxon>Pentapetalae</taxon>
        <taxon>asterids</taxon>
        <taxon>campanulids</taxon>
        <taxon>Asterales</taxon>
        <taxon>Asteraceae</taxon>
        <taxon>Cichorioideae</taxon>
        <taxon>Cichorieae</taxon>
        <taxon>Lactucinae</taxon>
        <taxon>Lactuca</taxon>
    </lineage>
</organism>
<dbReference type="PANTHER" id="PTHR37248:SF1">
    <property type="entry name" value="TRANSLATION INITIATION FACTOR"/>
    <property type="match status" value="1"/>
</dbReference>
<reference evidence="1 2" key="1">
    <citation type="journal article" date="2017" name="Nat. Commun.">
        <title>Genome assembly with in vitro proximity ligation data and whole-genome triplication in lettuce.</title>
        <authorList>
            <person name="Reyes-Chin-Wo S."/>
            <person name="Wang Z."/>
            <person name="Yang X."/>
            <person name="Kozik A."/>
            <person name="Arikit S."/>
            <person name="Song C."/>
            <person name="Xia L."/>
            <person name="Froenicke L."/>
            <person name="Lavelle D.O."/>
            <person name="Truco M.J."/>
            <person name="Xia R."/>
            <person name="Zhu S."/>
            <person name="Xu C."/>
            <person name="Xu H."/>
            <person name="Xu X."/>
            <person name="Cox K."/>
            <person name="Korf I."/>
            <person name="Meyers B.C."/>
            <person name="Michelmore R.W."/>
        </authorList>
    </citation>
    <scope>NUCLEOTIDE SEQUENCE [LARGE SCALE GENOMIC DNA]</scope>
    <source>
        <strain evidence="2">cv. Salinas</strain>
        <tissue evidence="1">Seedlings</tissue>
    </source>
</reference>
<dbReference type="AlphaFoldDB" id="A0A9R1WBG7"/>
<keyword evidence="2" id="KW-1185">Reference proteome</keyword>
<accession>A0A9R1WBG7</accession>
<evidence type="ECO:0000313" key="1">
    <source>
        <dbReference type="EMBL" id="KAJ0219822.1"/>
    </source>
</evidence>
<comment type="caution">
    <text evidence="1">The sequence shown here is derived from an EMBL/GenBank/DDBJ whole genome shotgun (WGS) entry which is preliminary data.</text>
</comment>
<gene>
    <name evidence="1" type="ORF">LSAT_V11C200094950</name>
</gene>
<evidence type="ECO:0000313" key="2">
    <source>
        <dbReference type="Proteomes" id="UP000235145"/>
    </source>
</evidence>
<proteinExistence type="predicted"/>
<dbReference type="PANTHER" id="PTHR37248">
    <property type="entry name" value="TRANSLATION INITIATION FACTOR"/>
    <property type="match status" value="1"/>
</dbReference>
<sequence>MRGTKFYLWCWNLIEPYCDQFLRLYDVPQAEGEKAYIHLAFRRVERQSSAIRKIGDVEIERKSSTPNGVKTKKDGPIEVKLKDKVDNLSMNTGDGGNMIPSFLQHMPMAYPDCSTAMPSVVGSIPAFMDRSLLLYNLVAGKTSFIGTDNLQIKDFVVYPEYAATHGQHLRYSTVVLGNPQSMILQV</sequence>
<name>A0A9R1WBG7_LACSA</name>
<dbReference type="Proteomes" id="UP000235145">
    <property type="component" value="Unassembled WGS sequence"/>
</dbReference>
<protein>
    <submittedName>
        <fullName evidence="1">Uncharacterized protein</fullName>
    </submittedName>
</protein>